<keyword evidence="3" id="KW-1015">Disulfide bond</keyword>
<name>G3MH81_AMBMU</name>
<evidence type="ECO:0000256" key="1">
    <source>
        <dbReference type="ARBA" id="ARBA00022690"/>
    </source>
</evidence>
<protein>
    <recommendedName>
        <fullName evidence="4">BPTI/Kunitz inhibitor domain-containing protein</fullName>
    </recommendedName>
</protein>
<sequence length="105" mass="11806">GKGENIALCVKRNRVIPWTVELKSPASSYFCFVAARNLINPACKLARDTGNGDQSLPRWWYDGATQTCSKFTYSGEGGNANNFENCKKCVLTCTELRLFLMFRKL</sequence>
<dbReference type="SMART" id="SM00131">
    <property type="entry name" value="KU"/>
    <property type="match status" value="1"/>
</dbReference>
<dbReference type="InterPro" id="IPR036880">
    <property type="entry name" value="Kunitz_BPTI_sf"/>
</dbReference>
<feature type="non-terminal residue" evidence="5">
    <location>
        <position position="1"/>
    </location>
</feature>
<dbReference type="AlphaFoldDB" id="G3MH81"/>
<proteinExistence type="evidence at transcript level"/>
<dbReference type="GO" id="GO:0004867">
    <property type="term" value="F:serine-type endopeptidase inhibitor activity"/>
    <property type="evidence" value="ECO:0007669"/>
    <property type="project" value="UniProtKB-KW"/>
</dbReference>
<evidence type="ECO:0000259" key="4">
    <source>
        <dbReference type="PROSITE" id="PS50279"/>
    </source>
</evidence>
<dbReference type="PANTHER" id="PTHR10083">
    <property type="entry name" value="KUNITZ-TYPE PROTEASE INHIBITOR-RELATED"/>
    <property type="match status" value="1"/>
</dbReference>
<dbReference type="PANTHER" id="PTHR10083:SF374">
    <property type="entry name" value="BPTI_KUNITZ INHIBITOR DOMAIN-CONTAINING PROTEIN"/>
    <property type="match status" value="1"/>
</dbReference>
<evidence type="ECO:0000256" key="2">
    <source>
        <dbReference type="ARBA" id="ARBA00022900"/>
    </source>
</evidence>
<organism evidence="5">
    <name type="scientific">Amblyomma maculatum</name>
    <name type="common">Gulf Coast tick</name>
    <dbReference type="NCBI Taxonomy" id="34609"/>
    <lineage>
        <taxon>Eukaryota</taxon>
        <taxon>Metazoa</taxon>
        <taxon>Ecdysozoa</taxon>
        <taxon>Arthropoda</taxon>
        <taxon>Chelicerata</taxon>
        <taxon>Arachnida</taxon>
        <taxon>Acari</taxon>
        <taxon>Parasitiformes</taxon>
        <taxon>Ixodida</taxon>
        <taxon>Ixodoidea</taxon>
        <taxon>Ixodidae</taxon>
        <taxon>Amblyomminae</taxon>
        <taxon>Amblyomma</taxon>
    </lineage>
</organism>
<dbReference type="InterPro" id="IPR050098">
    <property type="entry name" value="TFPI/VKTCI-like"/>
</dbReference>
<dbReference type="GO" id="GO:0005615">
    <property type="term" value="C:extracellular space"/>
    <property type="evidence" value="ECO:0007669"/>
    <property type="project" value="TreeGrafter"/>
</dbReference>
<feature type="domain" description="BPTI/Kunitz inhibitor" evidence="4">
    <location>
        <begin position="43"/>
        <end position="93"/>
    </location>
</feature>
<dbReference type="Pfam" id="PF00014">
    <property type="entry name" value="Kunitz_BPTI"/>
    <property type="match status" value="1"/>
</dbReference>
<dbReference type="Gene3D" id="4.10.410.10">
    <property type="entry name" value="Pancreatic trypsin inhibitor Kunitz domain"/>
    <property type="match status" value="1"/>
</dbReference>
<dbReference type="CDD" id="cd22593">
    <property type="entry name" value="Kunitz_conkunitzin"/>
    <property type="match status" value="1"/>
</dbReference>
<dbReference type="SUPFAM" id="SSF57362">
    <property type="entry name" value="BPTI-like"/>
    <property type="match status" value="1"/>
</dbReference>
<keyword evidence="1" id="KW-0646">Protease inhibitor</keyword>
<dbReference type="EMBL" id="JO841232">
    <property type="protein sequence ID" value="AEO32849.1"/>
    <property type="molecule type" value="mRNA"/>
</dbReference>
<reference evidence="5" key="1">
    <citation type="journal article" date="2011" name="PLoS ONE">
        <title>A deep insight into the sialotranscriptome of the gulf coast tick, Amblyomma maculatum.</title>
        <authorList>
            <person name="Karim S."/>
            <person name="Singh P."/>
            <person name="Ribeiro J.M."/>
        </authorList>
    </citation>
    <scope>NUCLEOTIDE SEQUENCE</scope>
    <source>
        <tissue evidence="5">Salivary gland</tissue>
    </source>
</reference>
<dbReference type="PROSITE" id="PS50279">
    <property type="entry name" value="BPTI_KUNITZ_2"/>
    <property type="match status" value="1"/>
</dbReference>
<accession>G3MH81</accession>
<keyword evidence="2" id="KW-0722">Serine protease inhibitor</keyword>
<evidence type="ECO:0000313" key="5">
    <source>
        <dbReference type="EMBL" id="AEO32849.1"/>
    </source>
</evidence>
<dbReference type="InterPro" id="IPR002223">
    <property type="entry name" value="Kunitz_BPTI"/>
</dbReference>
<evidence type="ECO:0000256" key="3">
    <source>
        <dbReference type="ARBA" id="ARBA00023157"/>
    </source>
</evidence>